<feature type="non-terminal residue" evidence="2">
    <location>
        <position position="681"/>
    </location>
</feature>
<name>A0A3P7KZF2_DIBLA</name>
<organism evidence="2 3">
    <name type="scientific">Dibothriocephalus latus</name>
    <name type="common">Fish tapeworm</name>
    <name type="synonym">Diphyllobothrium latum</name>
    <dbReference type="NCBI Taxonomy" id="60516"/>
    <lineage>
        <taxon>Eukaryota</taxon>
        <taxon>Metazoa</taxon>
        <taxon>Spiralia</taxon>
        <taxon>Lophotrochozoa</taxon>
        <taxon>Platyhelminthes</taxon>
        <taxon>Cestoda</taxon>
        <taxon>Eucestoda</taxon>
        <taxon>Diphyllobothriidea</taxon>
        <taxon>Diphyllobothriidae</taxon>
        <taxon>Dibothriocephalus</taxon>
    </lineage>
</organism>
<keyword evidence="3" id="KW-1185">Reference proteome</keyword>
<evidence type="ECO:0000313" key="3">
    <source>
        <dbReference type="Proteomes" id="UP000281553"/>
    </source>
</evidence>
<dbReference type="EMBL" id="UYRU01049422">
    <property type="protein sequence ID" value="VDN10555.1"/>
    <property type="molecule type" value="Genomic_DNA"/>
</dbReference>
<gene>
    <name evidence="2" type="ORF">DILT_LOCUS6386</name>
</gene>
<reference evidence="2 3" key="1">
    <citation type="submission" date="2018-11" db="EMBL/GenBank/DDBJ databases">
        <authorList>
            <consortium name="Pathogen Informatics"/>
        </authorList>
    </citation>
    <scope>NUCLEOTIDE SEQUENCE [LARGE SCALE GENOMIC DNA]</scope>
</reference>
<sequence>MNVDWPNQETADLVVPLLIDLFNQFDVTTQIGAWYQCLNFFLQLTSSPGSDPVSFTKRKNKRMCLEPALPNSPSRAAEESQGRMNCKRVIKYLTPEDTVMTTAIESTPLLSGSRKRPLKEGDSKRQQLSDEHVWRLLAQSSALFSSLLESSGHEKRREDQQDSEILSRTYGTVVRHVVSLMVGAASTGSGHSEQSADESTVQPQAKQALYHLQSILVKLNTIISSSAFLESVSRLMSLHQTSLMRKALELLLAKLSSLTAGCPSATALLKLAPVQRRKFSAARSRTLDETLENGLVTLAVQLSEPVTAAAIHRVQSLLRFAVDHASTACRLSAHPTLLSEAVEGYDVGKIHSREQHLQRLRGSSPTRLDLALLALAFRLTHLDLASATVAKLDRSASALKQCSALVKRITLHLVRCPDSLGLLTLIKELFKGASADSDVHLVSGGLDFLAHHLDFIRTSSASATVDLDETYAEPSETLPNTIETAYVANPSLIWRLLSFALQCRPSVPTSTEEATDPIRLAACSASASLLASLNRDYRLQLLSASLRWTVSVPKTTGKKSDAGAVPPVLTVLFRLESVFRVLEKLSATISPEAFIALVKNANLINLFVSCLSLLSAPQKSKVMQRPVLLLCLSLPAPLTLPRISLLVDVRKMVRALELPNFMDSFGQLDYSQSEEHRQAAV</sequence>
<evidence type="ECO:0000256" key="1">
    <source>
        <dbReference type="SAM" id="MobiDB-lite"/>
    </source>
</evidence>
<evidence type="ECO:0000313" key="2">
    <source>
        <dbReference type="EMBL" id="VDN10555.1"/>
    </source>
</evidence>
<dbReference type="OrthoDB" id="31183at2759"/>
<evidence type="ECO:0008006" key="4">
    <source>
        <dbReference type="Google" id="ProtNLM"/>
    </source>
</evidence>
<feature type="region of interest" description="Disordered" evidence="1">
    <location>
        <begin position="103"/>
        <end position="126"/>
    </location>
</feature>
<dbReference type="AlphaFoldDB" id="A0A3P7KZF2"/>
<dbReference type="Proteomes" id="UP000281553">
    <property type="component" value="Unassembled WGS sequence"/>
</dbReference>
<accession>A0A3P7KZF2</accession>
<protein>
    <recommendedName>
        <fullName evidence="4">HEAT repeat-containing protein 1</fullName>
    </recommendedName>
</protein>
<proteinExistence type="predicted"/>